<dbReference type="STRING" id="1434701.SAMN05443634_11244"/>
<name>A0A1M7C1S6_9FLAO</name>
<evidence type="ECO:0000259" key="3">
    <source>
        <dbReference type="Pfam" id="PF18962"/>
    </source>
</evidence>
<sequence>MKKLLFIPLIALATFSYAQDCTPVTEINEDFSTFANDALPQKCWSSKVTETSRGYVIPNSHLQAYSLFSPNVPIYFVTPEISEFTDIQKLSFDAFVTGGSFPGSTGSIQVGTLTDKNDITTFVPVTEAYELVAEENKVRYENVALGSSTTAKFIAFKFTPRINHMAMTLDNVTFGEGSLGTDDIRKVQKLAVYPNPAVDVLNIKSNAKVLSYEIYDLTGRKVGAGNNSDKVNVSNLSKGNYIINIVTKDGNTTTKFIKK</sequence>
<dbReference type="EMBL" id="BMFL01000016">
    <property type="protein sequence ID" value="GGF05950.1"/>
    <property type="molecule type" value="Genomic_DNA"/>
</dbReference>
<organism evidence="5 6">
    <name type="scientific">Chishuiella changwenlii</name>
    <dbReference type="NCBI Taxonomy" id="1434701"/>
    <lineage>
        <taxon>Bacteria</taxon>
        <taxon>Pseudomonadati</taxon>
        <taxon>Bacteroidota</taxon>
        <taxon>Flavobacteriia</taxon>
        <taxon>Flavobacteriales</taxon>
        <taxon>Weeksellaceae</taxon>
        <taxon>Chishuiella</taxon>
    </lineage>
</organism>
<keyword evidence="7" id="KW-1185">Reference proteome</keyword>
<dbReference type="RefSeq" id="WP_072933764.1">
    <property type="nucleotide sequence ID" value="NZ_BMFL01000016.1"/>
</dbReference>
<reference evidence="5" key="2">
    <citation type="submission" date="2016-11" db="EMBL/GenBank/DDBJ databases">
        <authorList>
            <person name="Jaros S."/>
            <person name="Januszkiewicz K."/>
            <person name="Wedrychowicz H."/>
        </authorList>
    </citation>
    <scope>NUCLEOTIDE SEQUENCE [LARGE SCALE GENOMIC DNA]</scope>
    <source>
        <strain evidence="5">DSM 27989</strain>
    </source>
</reference>
<dbReference type="AlphaFoldDB" id="A0A1M7C1S6"/>
<reference evidence="7" key="4">
    <citation type="journal article" date="2019" name="Int. J. Syst. Evol. Microbiol.">
        <title>The Global Catalogue of Microorganisms (GCM) 10K type strain sequencing project: providing services to taxonomists for standard genome sequencing and annotation.</title>
        <authorList>
            <consortium name="The Broad Institute Genomics Platform"/>
            <consortium name="The Broad Institute Genome Sequencing Center for Infectious Disease"/>
            <person name="Wu L."/>
            <person name="Ma J."/>
        </authorList>
    </citation>
    <scope>NUCLEOTIDE SEQUENCE [LARGE SCALE GENOMIC DNA]</scope>
    <source>
        <strain evidence="7">CGMCC 1.12707</strain>
    </source>
</reference>
<accession>A0A1M7C1S6</accession>
<reference evidence="6" key="3">
    <citation type="submission" date="2016-11" db="EMBL/GenBank/DDBJ databases">
        <authorList>
            <person name="Varghese N."/>
            <person name="Submissions S."/>
        </authorList>
    </citation>
    <scope>NUCLEOTIDE SEQUENCE [LARGE SCALE GENOMIC DNA]</scope>
    <source>
        <strain evidence="6">DSM 27989</strain>
    </source>
</reference>
<keyword evidence="1 2" id="KW-0732">Signal</keyword>
<evidence type="ECO:0000313" key="7">
    <source>
        <dbReference type="Proteomes" id="UP000650994"/>
    </source>
</evidence>
<dbReference type="OrthoDB" id="1273458at2"/>
<proteinExistence type="predicted"/>
<feature type="domain" description="Secretion system C-terminal sorting" evidence="3">
    <location>
        <begin position="192"/>
        <end position="257"/>
    </location>
</feature>
<reference evidence="4" key="5">
    <citation type="submission" date="2024-05" db="EMBL/GenBank/DDBJ databases">
        <authorList>
            <person name="Sun Q."/>
            <person name="Zhou Y."/>
        </authorList>
    </citation>
    <scope>NUCLEOTIDE SEQUENCE</scope>
    <source>
        <strain evidence="4">CGMCC 1.12707</strain>
    </source>
</reference>
<dbReference type="Pfam" id="PF18962">
    <property type="entry name" value="Por_Secre_tail"/>
    <property type="match status" value="1"/>
</dbReference>
<reference evidence="4" key="1">
    <citation type="journal article" date="2014" name="Int. J. Syst. Evol. Microbiol.">
        <title>Complete genome of a new Firmicutes species belonging to the dominant human colonic microbiota ('Ruminococcus bicirculans') reveals two chromosomes and a selective capacity to utilize plant glucans.</title>
        <authorList>
            <consortium name="NISC Comparative Sequencing Program"/>
            <person name="Wegmann U."/>
            <person name="Louis P."/>
            <person name="Goesmann A."/>
            <person name="Henrissat B."/>
            <person name="Duncan S.H."/>
            <person name="Flint H.J."/>
        </authorList>
    </citation>
    <scope>NUCLEOTIDE SEQUENCE</scope>
    <source>
        <strain evidence="4">CGMCC 1.12707</strain>
    </source>
</reference>
<feature type="signal peptide" evidence="2">
    <location>
        <begin position="1"/>
        <end position="18"/>
    </location>
</feature>
<gene>
    <name evidence="4" type="ORF">GCM10010984_24050</name>
    <name evidence="5" type="ORF">SAMN05443634_11244</name>
</gene>
<evidence type="ECO:0000313" key="6">
    <source>
        <dbReference type="Proteomes" id="UP000184120"/>
    </source>
</evidence>
<protein>
    <submittedName>
        <fullName evidence="5">Por secretion system C-terminal sorting domain-containing protein</fullName>
    </submittedName>
</protein>
<evidence type="ECO:0000256" key="2">
    <source>
        <dbReference type="SAM" id="SignalP"/>
    </source>
</evidence>
<dbReference type="EMBL" id="FRBH01000012">
    <property type="protein sequence ID" value="SHL60789.1"/>
    <property type="molecule type" value="Genomic_DNA"/>
</dbReference>
<evidence type="ECO:0000256" key="1">
    <source>
        <dbReference type="ARBA" id="ARBA00022729"/>
    </source>
</evidence>
<dbReference type="Proteomes" id="UP000650994">
    <property type="component" value="Unassembled WGS sequence"/>
</dbReference>
<evidence type="ECO:0000313" key="4">
    <source>
        <dbReference type="EMBL" id="GGF05950.1"/>
    </source>
</evidence>
<dbReference type="Proteomes" id="UP000184120">
    <property type="component" value="Unassembled WGS sequence"/>
</dbReference>
<dbReference type="InterPro" id="IPR026444">
    <property type="entry name" value="Secre_tail"/>
</dbReference>
<dbReference type="NCBIfam" id="TIGR04183">
    <property type="entry name" value="Por_Secre_tail"/>
    <property type="match status" value="1"/>
</dbReference>
<feature type="chain" id="PRO_5012952071" evidence="2">
    <location>
        <begin position="19"/>
        <end position="259"/>
    </location>
</feature>
<evidence type="ECO:0000313" key="5">
    <source>
        <dbReference type="EMBL" id="SHL60789.1"/>
    </source>
</evidence>